<gene>
    <name evidence="1" type="ORF">PBY51_013240</name>
</gene>
<accession>A0AAN7Y6P9</accession>
<proteinExistence type="predicted"/>
<name>A0AAN7Y6P9_ELEMC</name>
<organism evidence="1 2">
    <name type="scientific">Eleginops maclovinus</name>
    <name type="common">Patagonian blennie</name>
    <name type="synonym">Eleginus maclovinus</name>
    <dbReference type="NCBI Taxonomy" id="56733"/>
    <lineage>
        <taxon>Eukaryota</taxon>
        <taxon>Metazoa</taxon>
        <taxon>Chordata</taxon>
        <taxon>Craniata</taxon>
        <taxon>Vertebrata</taxon>
        <taxon>Euteleostomi</taxon>
        <taxon>Actinopterygii</taxon>
        <taxon>Neopterygii</taxon>
        <taxon>Teleostei</taxon>
        <taxon>Neoteleostei</taxon>
        <taxon>Acanthomorphata</taxon>
        <taxon>Eupercaria</taxon>
        <taxon>Perciformes</taxon>
        <taxon>Notothenioidei</taxon>
        <taxon>Eleginopidae</taxon>
        <taxon>Eleginops</taxon>
    </lineage>
</organism>
<reference evidence="1 2" key="2">
    <citation type="journal article" date="2023" name="Mol. Biol. Evol.">
        <title>Genomics of Secondarily Temperate Adaptation in the Only Non-Antarctic Icefish.</title>
        <authorList>
            <person name="Rivera-Colon A.G."/>
            <person name="Rayamajhi N."/>
            <person name="Minhas B.F."/>
            <person name="Madrigal G."/>
            <person name="Bilyk K.T."/>
            <person name="Yoon V."/>
            <person name="Hune M."/>
            <person name="Gregory S."/>
            <person name="Cheng C.H.C."/>
            <person name="Catchen J.M."/>
        </authorList>
    </citation>
    <scope>NUCLEOTIDE SEQUENCE [LARGE SCALE GENOMIC DNA]</scope>
    <source>
        <strain evidence="1">JMC-PN-2008</strain>
    </source>
</reference>
<protein>
    <submittedName>
        <fullName evidence="1">Uncharacterized protein</fullName>
    </submittedName>
</protein>
<dbReference type="EMBL" id="JAUZQC010000004">
    <property type="protein sequence ID" value="KAK5872554.1"/>
    <property type="molecule type" value="Genomic_DNA"/>
</dbReference>
<comment type="caution">
    <text evidence="1">The sequence shown here is derived from an EMBL/GenBank/DDBJ whole genome shotgun (WGS) entry which is preliminary data.</text>
</comment>
<keyword evidence="2" id="KW-1185">Reference proteome</keyword>
<reference evidence="1 2" key="1">
    <citation type="journal article" date="2023" name="Genes (Basel)">
        <title>Chromosome-Level Genome Assembly and Circadian Gene Repertoire of the Patagonia Blennie Eleginops maclovinus-The Closest Ancestral Proxy of Antarctic Cryonotothenioids.</title>
        <authorList>
            <person name="Cheng C.C."/>
            <person name="Rivera-Colon A.G."/>
            <person name="Minhas B.F."/>
            <person name="Wilson L."/>
            <person name="Rayamajhi N."/>
            <person name="Vargas-Chacoff L."/>
            <person name="Catchen J.M."/>
        </authorList>
    </citation>
    <scope>NUCLEOTIDE SEQUENCE [LARGE SCALE GENOMIC DNA]</scope>
    <source>
        <strain evidence="1">JMC-PN-2008</strain>
    </source>
</reference>
<dbReference type="Proteomes" id="UP001346869">
    <property type="component" value="Unassembled WGS sequence"/>
</dbReference>
<dbReference type="AlphaFoldDB" id="A0AAN7Y6P9"/>
<evidence type="ECO:0000313" key="2">
    <source>
        <dbReference type="Proteomes" id="UP001346869"/>
    </source>
</evidence>
<evidence type="ECO:0000313" key="1">
    <source>
        <dbReference type="EMBL" id="KAK5872554.1"/>
    </source>
</evidence>
<sequence length="70" mass="8015">MMTSYPWSTQSPPAQSGQECRVVIRQCPPEYIHSKQLTVIVWRNTNRMQGCSRADSDLEKEPVCMISNLT</sequence>